<evidence type="ECO:0000313" key="5">
    <source>
        <dbReference type="Proteomes" id="UP000467700"/>
    </source>
</evidence>
<feature type="compositionally biased region" description="Basic and acidic residues" evidence="2">
    <location>
        <begin position="647"/>
        <end position="670"/>
    </location>
</feature>
<feature type="region of interest" description="Disordered" evidence="2">
    <location>
        <begin position="364"/>
        <end position="481"/>
    </location>
</feature>
<dbReference type="AlphaFoldDB" id="A0A8S0VQD9"/>
<name>A0A8S0VQD9_CYCAE</name>
<feature type="transmembrane region" description="Helical" evidence="3">
    <location>
        <begin position="1004"/>
        <end position="1027"/>
    </location>
</feature>
<reference evidence="4 5" key="1">
    <citation type="submission" date="2020-01" db="EMBL/GenBank/DDBJ databases">
        <authorList>
            <person name="Gupta K D."/>
        </authorList>
    </citation>
    <scope>NUCLEOTIDE SEQUENCE [LARGE SCALE GENOMIC DNA]</scope>
</reference>
<dbReference type="OrthoDB" id="3251949at2759"/>
<feature type="compositionally biased region" description="Pro residues" evidence="2">
    <location>
        <begin position="329"/>
        <end position="340"/>
    </location>
</feature>
<feature type="compositionally biased region" description="Low complexity" evidence="2">
    <location>
        <begin position="292"/>
        <end position="305"/>
    </location>
</feature>
<feature type="compositionally biased region" description="Polar residues" evidence="2">
    <location>
        <begin position="376"/>
        <end position="397"/>
    </location>
</feature>
<feature type="compositionally biased region" description="Low complexity" evidence="2">
    <location>
        <begin position="364"/>
        <end position="375"/>
    </location>
</feature>
<feature type="region of interest" description="Disordered" evidence="2">
    <location>
        <begin position="1"/>
        <end position="45"/>
    </location>
</feature>
<comment type="caution">
    <text evidence="4">The sequence shown here is derived from an EMBL/GenBank/DDBJ whole genome shotgun (WGS) entry which is preliminary data.</text>
</comment>
<feature type="transmembrane region" description="Helical" evidence="3">
    <location>
        <begin position="954"/>
        <end position="975"/>
    </location>
</feature>
<feature type="compositionally biased region" description="Polar residues" evidence="2">
    <location>
        <begin position="416"/>
        <end position="442"/>
    </location>
</feature>
<organism evidence="4 5">
    <name type="scientific">Cyclocybe aegerita</name>
    <name type="common">Black poplar mushroom</name>
    <name type="synonym">Agrocybe aegerita</name>
    <dbReference type="NCBI Taxonomy" id="1973307"/>
    <lineage>
        <taxon>Eukaryota</taxon>
        <taxon>Fungi</taxon>
        <taxon>Dikarya</taxon>
        <taxon>Basidiomycota</taxon>
        <taxon>Agaricomycotina</taxon>
        <taxon>Agaricomycetes</taxon>
        <taxon>Agaricomycetidae</taxon>
        <taxon>Agaricales</taxon>
        <taxon>Agaricineae</taxon>
        <taxon>Bolbitiaceae</taxon>
        <taxon>Cyclocybe</taxon>
    </lineage>
</organism>
<feature type="compositionally biased region" description="Pro residues" evidence="2">
    <location>
        <begin position="692"/>
        <end position="718"/>
    </location>
</feature>
<sequence>MASSSSTVPLGANPHQNNYHPVNGNAVNQQPPQRQPSGPPVSNNGTETRLKIVEILANTANGCLAELGYFPGMSQKLAELEKRNKTWQSENVQLYQDNQTLLMKLQEQEHRLKLVQAPEAEKVAKIVQLERDVQRLRAQRDELKQGKPATPAPNTPDFQALYRKLHADYTSLCEAYRVAYSEVHHYRAQVGLQPYAPLAPIPQNVQNVQAMTRVHPAPVVPSHYPPTPTGHQAQGPPPQPPSQPGAALTNQHAVVQSPVAISPSHSILQQGRGRPNEQIQIQHPYGQIRQQGPGSNPPSRRSSMAAPPPHPLHQVPTQAFVSPNVVDPPVRPFSTPPPPAISRIARQQHPPPLAQQYAQPMPIQTTQIPPTQSPQNAVSTHDQQQAARRASNPNTPVNGVYPPNLYPPSAFHPTARRNTSQPLPSSGLRSGSEPLSISTNHDPNYPPTPSADYPPPPMSASAILSQSSPFAPPHSQQSVPPASSIVPIQTILPTPPQSAEQNGQPAVTTMAPYDMLLKKPPFVAQQQQQQQVFDTPQYTPPTPQHSVSGGTPLQSYSRSPSMRTPSSSRSSTSGTPIPAGAVSGGTPVQNYSPYPPVPGPSRSSSTPPVAFSAPVVSPAPVVVPSAPPVAPLVPAVVPSDPPPVVSLKRDSISMADGHGREEEAQKKPRLESPVSQPELVQPAPSHAEPQTSIPPPSSPAAVPPASSPPPPASSPVPAPAEAAQVTTDLPPPAQDDDQEMEDEEEGEGLVEVGPDGLRLVKDCLEDLFDEDEELPGHRTCRLCSVRHRKGLISEPPTAFVNATDEELEAHCLAEHDQVWEVLRKIPDGIQKVLHGVSRFIPVRKPDEALPGPILLDGFLQSFLLGTIVNQAFKYWVDYRDDSWRRRIFVTSVIILSILQTMLEDYKVWRTLIIGKRWSTSRIEWSDLFLNGCICWLCEGFYIKRCWKMMDRSMWVLAPLSVLSILIMAANVYLLFGCHLNQAIAMGIAFRSLEGTDDTLTASHFLLPSTIVAFSFWIFGSLILETVVTVIRKSSDLRCISTPS</sequence>
<feature type="compositionally biased region" description="Polar residues" evidence="2">
    <location>
        <begin position="544"/>
        <end position="554"/>
    </location>
</feature>
<dbReference type="EMBL" id="CACVBS010000028">
    <property type="protein sequence ID" value="CAA7259635.1"/>
    <property type="molecule type" value="Genomic_DNA"/>
</dbReference>
<keyword evidence="3" id="KW-1133">Transmembrane helix</keyword>
<protein>
    <submittedName>
        <fullName evidence="4">Uncharacterized protein</fullName>
    </submittedName>
</protein>
<keyword evidence="3" id="KW-0472">Membrane</keyword>
<feature type="compositionally biased region" description="Low complexity" evidence="2">
    <location>
        <begin position="603"/>
        <end position="624"/>
    </location>
</feature>
<keyword evidence="5" id="KW-1185">Reference proteome</keyword>
<evidence type="ECO:0000313" key="4">
    <source>
        <dbReference type="EMBL" id="CAA7259635.1"/>
    </source>
</evidence>
<feature type="compositionally biased region" description="Polar residues" evidence="2">
    <location>
        <begin position="1"/>
        <end position="28"/>
    </location>
</feature>
<feature type="compositionally biased region" description="Pro residues" evidence="2">
    <location>
        <begin position="444"/>
        <end position="458"/>
    </location>
</feature>
<keyword evidence="3" id="KW-0812">Transmembrane</keyword>
<dbReference type="PANTHER" id="PTHR40465">
    <property type="entry name" value="CHROMOSOME 1, WHOLE GENOME SHOTGUN SEQUENCE"/>
    <property type="match status" value="1"/>
</dbReference>
<evidence type="ECO:0000256" key="3">
    <source>
        <dbReference type="SAM" id="Phobius"/>
    </source>
</evidence>
<evidence type="ECO:0000256" key="2">
    <source>
        <dbReference type="SAM" id="MobiDB-lite"/>
    </source>
</evidence>
<feature type="coiled-coil region" evidence="1">
    <location>
        <begin position="77"/>
        <end position="146"/>
    </location>
</feature>
<feature type="region of interest" description="Disordered" evidence="2">
    <location>
        <begin position="523"/>
        <end position="754"/>
    </location>
</feature>
<feature type="compositionally biased region" description="Low complexity" evidence="2">
    <location>
        <begin position="555"/>
        <end position="576"/>
    </location>
</feature>
<feature type="compositionally biased region" description="Acidic residues" evidence="2">
    <location>
        <begin position="734"/>
        <end position="748"/>
    </location>
</feature>
<feature type="region of interest" description="Disordered" evidence="2">
    <location>
        <begin position="217"/>
        <end position="251"/>
    </location>
</feature>
<gene>
    <name evidence="4" type="ORF">AAE3_LOCUS2072</name>
</gene>
<dbReference type="Proteomes" id="UP000467700">
    <property type="component" value="Unassembled WGS sequence"/>
</dbReference>
<proteinExistence type="predicted"/>
<feature type="region of interest" description="Disordered" evidence="2">
    <location>
        <begin position="287"/>
        <end position="345"/>
    </location>
</feature>
<dbReference type="PANTHER" id="PTHR40465:SF1">
    <property type="entry name" value="DUF6534 DOMAIN-CONTAINING PROTEIN"/>
    <property type="match status" value="1"/>
</dbReference>
<accession>A0A8S0VQD9</accession>
<evidence type="ECO:0000256" key="1">
    <source>
        <dbReference type="SAM" id="Coils"/>
    </source>
</evidence>
<feature type="transmembrane region" description="Helical" evidence="3">
    <location>
        <begin position="853"/>
        <end position="875"/>
    </location>
</feature>
<keyword evidence="1" id="KW-0175">Coiled coil</keyword>
<feature type="compositionally biased region" description="Polar residues" evidence="2">
    <location>
        <begin position="463"/>
        <end position="481"/>
    </location>
</feature>